<name>A0A6C0DF63_9ZZZZ</name>
<keyword evidence="4" id="KW-0046">Antibiotic resistance</keyword>
<evidence type="ECO:0000256" key="3">
    <source>
        <dbReference type="ARBA" id="ARBA00022679"/>
    </source>
</evidence>
<dbReference type="GO" id="GO:0046677">
    <property type="term" value="P:response to antibiotic"/>
    <property type="evidence" value="ECO:0007669"/>
    <property type="project" value="UniProtKB-KW"/>
</dbReference>
<dbReference type="GO" id="GO:0008811">
    <property type="term" value="F:chloramphenicol O-acetyltransferase activity"/>
    <property type="evidence" value="ECO:0007669"/>
    <property type="project" value="UniProtKB-EC"/>
</dbReference>
<dbReference type="InterPro" id="IPR001451">
    <property type="entry name" value="Hexapep"/>
</dbReference>
<evidence type="ECO:0000256" key="4">
    <source>
        <dbReference type="ARBA" id="ARBA00023251"/>
    </source>
</evidence>
<dbReference type="SUPFAM" id="SSF51161">
    <property type="entry name" value="Trimeric LpxA-like enzymes"/>
    <property type="match status" value="1"/>
</dbReference>
<dbReference type="AlphaFoldDB" id="A0A6C0DF63"/>
<dbReference type="EC" id="2.3.1.28" evidence="1"/>
<dbReference type="InterPro" id="IPR011004">
    <property type="entry name" value="Trimer_LpxA-like_sf"/>
</dbReference>
<keyword evidence="5" id="KW-0012">Acyltransferase</keyword>
<sequence>MSFLNETELASLGLKNYGSNVLISRLAQLYNPGNISVGNNVRIDAFSVLSSGTEPFILEDYIHISSGVYIYGQNGFHMKSLTNISAGTKIYTQSDSYCGNYLIGPSIPLKLRNVYGSPLVIEKHVVIGAGCIVLPGVILSEGVAIGANSLVLKDCKPWSIYAGSPVKFIKERSKKILELEKELL</sequence>
<comment type="catalytic activity">
    <reaction evidence="6">
        <text>chloramphenicol + acetyl-CoA = chloramphenicol 3-acetate + CoA</text>
        <dbReference type="Rhea" id="RHEA:18421"/>
        <dbReference type="ChEBI" id="CHEBI:16730"/>
        <dbReference type="ChEBI" id="CHEBI:17698"/>
        <dbReference type="ChEBI" id="CHEBI:57287"/>
        <dbReference type="ChEBI" id="CHEBI:57288"/>
        <dbReference type="EC" id="2.3.1.28"/>
    </reaction>
</comment>
<dbReference type="EMBL" id="MN739613">
    <property type="protein sequence ID" value="QHT15606.1"/>
    <property type="molecule type" value="Genomic_DNA"/>
</dbReference>
<organism evidence="7">
    <name type="scientific">viral metagenome</name>
    <dbReference type="NCBI Taxonomy" id="1070528"/>
    <lineage>
        <taxon>unclassified sequences</taxon>
        <taxon>metagenomes</taxon>
        <taxon>organismal metagenomes</taxon>
    </lineage>
</organism>
<proteinExistence type="predicted"/>
<evidence type="ECO:0000256" key="5">
    <source>
        <dbReference type="ARBA" id="ARBA00023315"/>
    </source>
</evidence>
<protein>
    <recommendedName>
        <fullName evidence="2">Chloramphenicol acetyltransferase</fullName>
        <ecNumber evidence="1">2.3.1.28</ecNumber>
    </recommendedName>
</protein>
<evidence type="ECO:0000313" key="7">
    <source>
        <dbReference type="EMBL" id="QHT15606.1"/>
    </source>
</evidence>
<evidence type="ECO:0000256" key="1">
    <source>
        <dbReference type="ARBA" id="ARBA00013235"/>
    </source>
</evidence>
<evidence type="ECO:0000256" key="6">
    <source>
        <dbReference type="ARBA" id="ARBA00047633"/>
    </source>
</evidence>
<dbReference type="Gene3D" id="2.160.10.10">
    <property type="entry name" value="Hexapeptide repeat proteins"/>
    <property type="match status" value="1"/>
</dbReference>
<dbReference type="CDD" id="cd04647">
    <property type="entry name" value="LbH_MAT_like"/>
    <property type="match status" value="1"/>
</dbReference>
<keyword evidence="3" id="KW-0808">Transferase</keyword>
<evidence type="ECO:0000256" key="2">
    <source>
        <dbReference type="ARBA" id="ARBA00020291"/>
    </source>
</evidence>
<dbReference type="Pfam" id="PF14602">
    <property type="entry name" value="Hexapep_2"/>
    <property type="match status" value="1"/>
</dbReference>
<dbReference type="PANTHER" id="PTHR43300:SF12">
    <property type="entry name" value="CHLORAMPHENICOL ACETYLTRANSFERASE"/>
    <property type="match status" value="1"/>
</dbReference>
<reference evidence="7" key="1">
    <citation type="journal article" date="2020" name="Nature">
        <title>Giant virus diversity and host interactions through global metagenomics.</title>
        <authorList>
            <person name="Schulz F."/>
            <person name="Roux S."/>
            <person name="Paez-Espino D."/>
            <person name="Jungbluth S."/>
            <person name="Walsh D.A."/>
            <person name="Denef V.J."/>
            <person name="McMahon K.D."/>
            <person name="Konstantinidis K.T."/>
            <person name="Eloe-Fadrosh E.A."/>
            <person name="Kyrpides N.C."/>
            <person name="Woyke T."/>
        </authorList>
    </citation>
    <scope>NUCLEOTIDE SEQUENCE</scope>
    <source>
        <strain evidence="7">GVMAG-M-3300023174-176</strain>
    </source>
</reference>
<dbReference type="PANTHER" id="PTHR43300">
    <property type="entry name" value="ACETYLTRANSFERASE"/>
    <property type="match status" value="1"/>
</dbReference>
<accession>A0A6C0DF63</accession>
<dbReference type="InterPro" id="IPR050179">
    <property type="entry name" value="Trans_hexapeptide_repeat"/>
</dbReference>